<dbReference type="RefSeq" id="XP_005792086.1">
    <property type="nucleotide sequence ID" value="XM_005792029.1"/>
</dbReference>
<dbReference type="HOGENOM" id="CLU_1431531_0_0_1"/>
<dbReference type="InterPro" id="IPR000719">
    <property type="entry name" value="Prot_kinase_dom"/>
</dbReference>
<dbReference type="GeneID" id="17284928"/>
<dbReference type="PROSITE" id="PS00107">
    <property type="entry name" value="PROTEIN_KINASE_ATP"/>
    <property type="match status" value="1"/>
</dbReference>
<dbReference type="InterPro" id="IPR050108">
    <property type="entry name" value="CDK"/>
</dbReference>
<dbReference type="InterPro" id="IPR008271">
    <property type="entry name" value="Ser/Thr_kinase_AS"/>
</dbReference>
<dbReference type="Gene3D" id="1.10.510.10">
    <property type="entry name" value="Transferase(Phosphotransferase) domain 1"/>
    <property type="match status" value="1"/>
</dbReference>
<dbReference type="Proteomes" id="UP000013827">
    <property type="component" value="Unassembled WGS sequence"/>
</dbReference>
<dbReference type="GO" id="GO:0005634">
    <property type="term" value="C:nucleus"/>
    <property type="evidence" value="ECO:0007669"/>
    <property type="project" value="TreeGrafter"/>
</dbReference>
<evidence type="ECO:0000256" key="2">
    <source>
        <dbReference type="ARBA" id="ARBA00022741"/>
    </source>
</evidence>
<dbReference type="GO" id="GO:0005524">
    <property type="term" value="F:ATP binding"/>
    <property type="evidence" value="ECO:0007669"/>
    <property type="project" value="UniProtKB-UniRule"/>
</dbReference>
<dbReference type="PROSITE" id="PS00108">
    <property type="entry name" value="PROTEIN_KINASE_ST"/>
    <property type="match status" value="1"/>
</dbReference>
<evidence type="ECO:0000256" key="5">
    <source>
        <dbReference type="RuleBase" id="RU000304"/>
    </source>
</evidence>
<evidence type="ECO:0000256" key="3">
    <source>
        <dbReference type="ARBA" id="ARBA00022840"/>
    </source>
</evidence>
<feature type="binding site" evidence="4">
    <location>
        <position position="58"/>
    </location>
    <ligand>
        <name>ATP</name>
        <dbReference type="ChEBI" id="CHEBI:30616"/>
    </ligand>
</feature>
<evidence type="ECO:0000259" key="6">
    <source>
        <dbReference type="PROSITE" id="PS50011"/>
    </source>
</evidence>
<evidence type="ECO:0000313" key="7">
    <source>
        <dbReference type="EnsemblProtists" id="EOD39657"/>
    </source>
</evidence>
<comment type="similarity">
    <text evidence="1">Belongs to the protein kinase superfamily. CMGC Ser/Thr protein kinase family. CDC2/CDKX subfamily.</text>
</comment>
<keyword evidence="8" id="KW-1185">Reference proteome</keyword>
<accession>A0A0D3KV72</accession>
<evidence type="ECO:0000256" key="4">
    <source>
        <dbReference type="PROSITE-ProRule" id="PRU10141"/>
    </source>
</evidence>
<organism evidence="7 8">
    <name type="scientific">Emiliania huxleyi (strain CCMP1516)</name>
    <dbReference type="NCBI Taxonomy" id="280463"/>
    <lineage>
        <taxon>Eukaryota</taxon>
        <taxon>Haptista</taxon>
        <taxon>Haptophyta</taxon>
        <taxon>Prymnesiophyceae</taxon>
        <taxon>Isochrysidales</taxon>
        <taxon>Noelaerhabdaceae</taxon>
        <taxon>Emiliania</taxon>
    </lineage>
</organism>
<evidence type="ECO:0000313" key="8">
    <source>
        <dbReference type="Proteomes" id="UP000013827"/>
    </source>
</evidence>
<keyword evidence="2 4" id="KW-0547">Nucleotide-binding</keyword>
<dbReference type="STRING" id="2903.R1DWX9"/>
<protein>
    <recommendedName>
        <fullName evidence="6">Protein kinase domain-containing protein</fullName>
    </recommendedName>
</protein>
<dbReference type="SUPFAM" id="SSF56112">
    <property type="entry name" value="Protein kinase-like (PK-like)"/>
    <property type="match status" value="1"/>
</dbReference>
<dbReference type="PROSITE" id="PS50011">
    <property type="entry name" value="PROTEIN_KINASE_DOM"/>
    <property type="match status" value="1"/>
</dbReference>
<sequence length="209" mass="22817">MGARRTPAPATASTAAPGGEVVCGLNGTYALGEVIGEGTFAVVYRARSTTTGSAVAVKRLKQHESVFESTRARDELCALRRLAGDGRRPQNPNVVEVLDVAKDGEQVDLVLQLFEHCDFATALAERQFTAPHVNSYMRGLLRGLVHIHSLSFVHRDIKPTNVLYNFAERRALIVDFGLAPQLLSLAYFDDGTVKSCLAQTEVFMRIMVV</sequence>
<reference evidence="7" key="2">
    <citation type="submission" date="2024-10" db="UniProtKB">
        <authorList>
            <consortium name="EnsemblProtists"/>
        </authorList>
    </citation>
    <scope>IDENTIFICATION</scope>
</reference>
<keyword evidence="5" id="KW-0808">Transferase</keyword>
<keyword evidence="5" id="KW-0418">Kinase</keyword>
<dbReference type="InterPro" id="IPR011009">
    <property type="entry name" value="Kinase-like_dom_sf"/>
</dbReference>
<dbReference type="eggNOG" id="KOG1167">
    <property type="taxonomic scope" value="Eukaryota"/>
</dbReference>
<feature type="domain" description="Protein kinase" evidence="6">
    <location>
        <begin position="29"/>
        <end position="209"/>
    </location>
</feature>
<reference evidence="8" key="1">
    <citation type="journal article" date="2013" name="Nature">
        <title>Pan genome of the phytoplankton Emiliania underpins its global distribution.</title>
        <authorList>
            <person name="Read B.A."/>
            <person name="Kegel J."/>
            <person name="Klute M.J."/>
            <person name="Kuo A."/>
            <person name="Lefebvre S.C."/>
            <person name="Maumus F."/>
            <person name="Mayer C."/>
            <person name="Miller J."/>
            <person name="Monier A."/>
            <person name="Salamov A."/>
            <person name="Young J."/>
            <person name="Aguilar M."/>
            <person name="Claverie J.M."/>
            <person name="Frickenhaus S."/>
            <person name="Gonzalez K."/>
            <person name="Herman E.K."/>
            <person name="Lin Y.C."/>
            <person name="Napier J."/>
            <person name="Ogata H."/>
            <person name="Sarno A.F."/>
            <person name="Shmutz J."/>
            <person name="Schroeder D."/>
            <person name="de Vargas C."/>
            <person name="Verret F."/>
            <person name="von Dassow P."/>
            <person name="Valentin K."/>
            <person name="Van de Peer Y."/>
            <person name="Wheeler G."/>
            <person name="Dacks J.B."/>
            <person name="Delwiche C.F."/>
            <person name="Dyhrman S.T."/>
            <person name="Glockner G."/>
            <person name="John U."/>
            <person name="Richards T."/>
            <person name="Worden A.Z."/>
            <person name="Zhang X."/>
            <person name="Grigoriev I.V."/>
            <person name="Allen A.E."/>
            <person name="Bidle K."/>
            <person name="Borodovsky M."/>
            <person name="Bowler C."/>
            <person name="Brownlee C."/>
            <person name="Cock J.M."/>
            <person name="Elias M."/>
            <person name="Gladyshev V.N."/>
            <person name="Groth M."/>
            <person name="Guda C."/>
            <person name="Hadaegh A."/>
            <person name="Iglesias-Rodriguez M.D."/>
            <person name="Jenkins J."/>
            <person name="Jones B.M."/>
            <person name="Lawson T."/>
            <person name="Leese F."/>
            <person name="Lindquist E."/>
            <person name="Lobanov A."/>
            <person name="Lomsadze A."/>
            <person name="Malik S.B."/>
            <person name="Marsh M.E."/>
            <person name="Mackinder L."/>
            <person name="Mock T."/>
            <person name="Mueller-Roeber B."/>
            <person name="Pagarete A."/>
            <person name="Parker M."/>
            <person name="Probert I."/>
            <person name="Quesneville H."/>
            <person name="Raines C."/>
            <person name="Rensing S.A."/>
            <person name="Riano-Pachon D.M."/>
            <person name="Richier S."/>
            <person name="Rokitta S."/>
            <person name="Shiraiwa Y."/>
            <person name="Soanes D.M."/>
            <person name="van der Giezen M."/>
            <person name="Wahlund T.M."/>
            <person name="Williams B."/>
            <person name="Wilson W."/>
            <person name="Wolfe G."/>
            <person name="Wurch L.L."/>
        </authorList>
    </citation>
    <scope>NUCLEOTIDE SEQUENCE</scope>
</reference>
<dbReference type="PaxDb" id="2903-EOD39657"/>
<dbReference type="CDD" id="cd00180">
    <property type="entry name" value="PKc"/>
    <property type="match status" value="1"/>
</dbReference>
<dbReference type="EnsemblProtists" id="EOD39657">
    <property type="protein sequence ID" value="EOD39657"/>
    <property type="gene ID" value="EMIHUDRAFT_200229"/>
</dbReference>
<dbReference type="KEGG" id="ehx:EMIHUDRAFT_200229"/>
<dbReference type="InterPro" id="IPR017441">
    <property type="entry name" value="Protein_kinase_ATP_BS"/>
</dbReference>
<keyword evidence="3 4" id="KW-0067">ATP-binding</keyword>
<name>A0A0D3KV72_EMIH1</name>
<evidence type="ECO:0000256" key="1">
    <source>
        <dbReference type="ARBA" id="ARBA00006485"/>
    </source>
</evidence>
<dbReference type="AlphaFoldDB" id="A0A0D3KV72"/>
<dbReference type="Pfam" id="PF00069">
    <property type="entry name" value="Pkinase"/>
    <property type="match status" value="1"/>
</dbReference>
<proteinExistence type="inferred from homology"/>
<dbReference type="SMART" id="SM00220">
    <property type="entry name" value="S_TKc"/>
    <property type="match status" value="1"/>
</dbReference>
<dbReference type="PANTHER" id="PTHR24056">
    <property type="entry name" value="CELL DIVISION PROTEIN KINASE"/>
    <property type="match status" value="1"/>
</dbReference>
<dbReference type="GO" id="GO:0004674">
    <property type="term" value="F:protein serine/threonine kinase activity"/>
    <property type="evidence" value="ECO:0007669"/>
    <property type="project" value="UniProtKB-KW"/>
</dbReference>
<keyword evidence="5" id="KW-0723">Serine/threonine-protein kinase</keyword>